<sequence length="488" mass="53706">MTEPVEGIGKTATRSVGWSMAQNWGGRFFTFALFVVLARLLTPHDFGVVSAANIVLLFIAMVSDFGFGEAIVQRRNMKHTDVNLPFFFSLFMSLTLAFVVSMNAEIVSGWLNVEGVEIVLATICFIAPLTTLSQFQEYNYRKQLRFKALAFRVFVANIIAGAASIATVLAGFGIWALVVQMYVTILVSLIWLWSMPVWKPTFTLDFKAFRELARFGFSVVTMRVFDFLAQRFVEFFVIGRYGVAIFGLYAVGARVYQIMMQLLQGALSDASLAVLSTIAHNRAKMAELYLKTIVISNFLFAPVFCFVAALSPEISLILFGAKWEGVEDIMRPLMILGAVQCSQFMNGPFLSAMGRPSLVMYVSAIKNLAAPIALLTIPSAGVADVAMIWAFSQFLGTPFSFGLTARELKVPILRVILNAAPAVLGCVAADLAVDALRDHLSSSIDSVFLMGIVLGASYFAVYGMISCSLGYRQVKTIVTFVRNRMNSR</sequence>
<accession>I3TH78</accession>
<dbReference type="PATRIC" id="fig|1110502.3.peg.285"/>
<dbReference type="AlphaFoldDB" id="I3TH78"/>
<keyword evidence="6 7" id="KW-0472">Membrane</keyword>
<dbReference type="Proteomes" id="UP000005258">
    <property type="component" value="Chromosome"/>
</dbReference>
<evidence type="ECO:0000256" key="5">
    <source>
        <dbReference type="ARBA" id="ARBA00022989"/>
    </source>
</evidence>
<keyword evidence="4 7" id="KW-0812">Transmembrane</keyword>
<gene>
    <name evidence="8" type="primary">exoT</name>
    <name evidence="8" type="ordered locus">TMO_0277</name>
</gene>
<evidence type="ECO:0000313" key="9">
    <source>
        <dbReference type="Proteomes" id="UP000005258"/>
    </source>
</evidence>
<dbReference type="CDD" id="cd13127">
    <property type="entry name" value="MATE_tuaB_like"/>
    <property type="match status" value="1"/>
</dbReference>
<evidence type="ECO:0000313" key="8">
    <source>
        <dbReference type="EMBL" id="AFK52116.1"/>
    </source>
</evidence>
<comment type="similarity">
    <text evidence="2">Belongs to the polysaccharide synthase family.</text>
</comment>
<feature type="transmembrane region" description="Helical" evidence="7">
    <location>
        <begin position="412"/>
        <end position="433"/>
    </location>
</feature>
<evidence type="ECO:0000256" key="7">
    <source>
        <dbReference type="SAM" id="Phobius"/>
    </source>
</evidence>
<evidence type="ECO:0000256" key="1">
    <source>
        <dbReference type="ARBA" id="ARBA00004651"/>
    </source>
</evidence>
<feature type="transmembrane region" description="Helical" evidence="7">
    <location>
        <begin position="445"/>
        <end position="465"/>
    </location>
</feature>
<dbReference type="GO" id="GO:0005886">
    <property type="term" value="C:plasma membrane"/>
    <property type="evidence" value="ECO:0007669"/>
    <property type="project" value="UniProtKB-SubCell"/>
</dbReference>
<dbReference type="PANTHER" id="PTHR30250:SF10">
    <property type="entry name" value="LIPOPOLYSACCHARIDE BIOSYNTHESIS PROTEIN WZXC"/>
    <property type="match status" value="1"/>
</dbReference>
<dbReference type="KEGG" id="tmo:TMO_0277"/>
<feature type="transmembrane region" description="Helical" evidence="7">
    <location>
        <begin position="288"/>
        <end position="309"/>
    </location>
</feature>
<feature type="transmembrane region" description="Helical" evidence="7">
    <location>
        <begin position="84"/>
        <end position="104"/>
    </location>
</feature>
<feature type="transmembrane region" description="Helical" evidence="7">
    <location>
        <begin position="368"/>
        <end position="392"/>
    </location>
</feature>
<feature type="transmembrane region" description="Helical" evidence="7">
    <location>
        <begin position="24"/>
        <end position="42"/>
    </location>
</feature>
<proteinExistence type="inferred from homology"/>
<feature type="transmembrane region" description="Helical" evidence="7">
    <location>
        <begin position="232"/>
        <end position="252"/>
    </location>
</feature>
<dbReference type="HOGENOM" id="CLU_026911_3_1_5"/>
<name>I3TH78_TISMK</name>
<feature type="transmembrane region" description="Helical" evidence="7">
    <location>
        <begin position="149"/>
        <end position="168"/>
    </location>
</feature>
<reference evidence="8 9" key="1">
    <citation type="journal article" date="2012" name="J. Am. Chem. Soc.">
        <title>Bacterial biosynthesis and maturation of the didemnin anti-cancer agents.</title>
        <authorList>
            <person name="Xu Y."/>
            <person name="Kersten R.D."/>
            <person name="Nam S.J."/>
            <person name="Lu L."/>
            <person name="Al-Suwailem A.M."/>
            <person name="Zheng H."/>
            <person name="Fenical W."/>
            <person name="Dorrestein P.C."/>
            <person name="Moore B.S."/>
            <person name="Qian P.Y."/>
        </authorList>
    </citation>
    <scope>NUCLEOTIDE SEQUENCE [LARGE SCALE GENOMIC DNA]</scope>
    <source>
        <strain evidence="8 9">KA081020-065</strain>
    </source>
</reference>
<evidence type="ECO:0000256" key="3">
    <source>
        <dbReference type="ARBA" id="ARBA00022475"/>
    </source>
</evidence>
<evidence type="ECO:0000256" key="6">
    <source>
        <dbReference type="ARBA" id="ARBA00023136"/>
    </source>
</evidence>
<keyword evidence="5 7" id="KW-1133">Transmembrane helix</keyword>
<feature type="transmembrane region" description="Helical" evidence="7">
    <location>
        <begin position="174"/>
        <end position="193"/>
    </location>
</feature>
<dbReference type="eggNOG" id="COG2244">
    <property type="taxonomic scope" value="Bacteria"/>
</dbReference>
<dbReference type="EMBL" id="CP003236">
    <property type="protein sequence ID" value="AFK52116.1"/>
    <property type="molecule type" value="Genomic_DNA"/>
</dbReference>
<feature type="transmembrane region" description="Helical" evidence="7">
    <location>
        <begin position="110"/>
        <end position="129"/>
    </location>
</feature>
<evidence type="ECO:0000256" key="2">
    <source>
        <dbReference type="ARBA" id="ARBA00007430"/>
    </source>
</evidence>
<feature type="transmembrane region" description="Helical" evidence="7">
    <location>
        <begin position="329"/>
        <end position="347"/>
    </location>
</feature>
<evidence type="ECO:0000256" key="4">
    <source>
        <dbReference type="ARBA" id="ARBA00022692"/>
    </source>
</evidence>
<protein>
    <submittedName>
        <fullName evidence="8">Succinoglycan transport protein</fullName>
    </submittedName>
</protein>
<dbReference type="InterPro" id="IPR050833">
    <property type="entry name" value="Poly_Biosynth_Transport"/>
</dbReference>
<keyword evidence="9" id="KW-1185">Reference proteome</keyword>
<dbReference type="Pfam" id="PF13440">
    <property type="entry name" value="Polysacc_synt_3"/>
    <property type="match status" value="1"/>
</dbReference>
<comment type="subcellular location">
    <subcellularLocation>
        <location evidence="1">Cell membrane</location>
        <topology evidence="1">Multi-pass membrane protein</topology>
    </subcellularLocation>
</comment>
<dbReference type="STRING" id="1110502.TMO_0277"/>
<dbReference type="PANTHER" id="PTHR30250">
    <property type="entry name" value="PST FAMILY PREDICTED COLANIC ACID TRANSPORTER"/>
    <property type="match status" value="1"/>
</dbReference>
<dbReference type="RefSeq" id="WP_014743796.1">
    <property type="nucleotide sequence ID" value="NC_017956.1"/>
</dbReference>
<organism evidence="8 9">
    <name type="scientific">Tistrella mobilis (strain KA081020-065)</name>
    <dbReference type="NCBI Taxonomy" id="1110502"/>
    <lineage>
        <taxon>Bacteria</taxon>
        <taxon>Pseudomonadati</taxon>
        <taxon>Pseudomonadota</taxon>
        <taxon>Alphaproteobacteria</taxon>
        <taxon>Geminicoccales</taxon>
        <taxon>Geminicoccaceae</taxon>
        <taxon>Tistrella</taxon>
    </lineage>
</organism>
<feature type="transmembrane region" description="Helical" evidence="7">
    <location>
        <begin position="48"/>
        <end position="72"/>
    </location>
</feature>
<keyword evidence="3" id="KW-1003">Cell membrane</keyword>